<organism evidence="1 2">
    <name type="scientific">Chrysochromulina tobinii</name>
    <dbReference type="NCBI Taxonomy" id="1460289"/>
    <lineage>
        <taxon>Eukaryota</taxon>
        <taxon>Haptista</taxon>
        <taxon>Haptophyta</taxon>
        <taxon>Prymnesiophyceae</taxon>
        <taxon>Prymnesiales</taxon>
        <taxon>Chrysochromulinaceae</taxon>
        <taxon>Chrysochromulina</taxon>
    </lineage>
</organism>
<name>A0A0M0K4V9_9EUKA</name>
<accession>A0A0M0K4V9</accession>
<evidence type="ECO:0000313" key="2">
    <source>
        <dbReference type="Proteomes" id="UP000037460"/>
    </source>
</evidence>
<dbReference type="Proteomes" id="UP000037460">
    <property type="component" value="Unassembled WGS sequence"/>
</dbReference>
<dbReference type="AlphaFoldDB" id="A0A0M0K4V9"/>
<dbReference type="EMBL" id="JWZX01001467">
    <property type="protein sequence ID" value="KOO33637.1"/>
    <property type="molecule type" value="Genomic_DNA"/>
</dbReference>
<sequence length="196" mass="20920">PSLFGAARFAPGRASTHVRKSSRKTHRRRRSLMVGVLVLPLALAFVVPPSLVHSRPRLIAAASPLIMEEGTKPEVVTRKQISEKMADSMQYGGQLSVYMLLRPKLESLFEAVAGGKDAVVSSEQLGTQIRVPAPPTAVMSSVGDSLSEEQIAGMMRDAGCGPGGGMNFAKWAKLMMEGDPAAKPPTKKGKGFFGLF</sequence>
<feature type="non-terminal residue" evidence="1">
    <location>
        <position position="1"/>
    </location>
</feature>
<keyword evidence="2" id="KW-1185">Reference proteome</keyword>
<protein>
    <submittedName>
        <fullName evidence="1">Uncharacterized protein</fullName>
    </submittedName>
</protein>
<gene>
    <name evidence="1" type="ORF">Ctob_013016</name>
</gene>
<comment type="caution">
    <text evidence="1">The sequence shown here is derived from an EMBL/GenBank/DDBJ whole genome shotgun (WGS) entry which is preliminary data.</text>
</comment>
<reference evidence="2" key="1">
    <citation type="journal article" date="2015" name="PLoS Genet.">
        <title>Genome Sequence and Transcriptome Analyses of Chrysochromulina tobin: Metabolic Tools for Enhanced Algal Fitness in the Prominent Order Prymnesiales (Haptophyceae).</title>
        <authorList>
            <person name="Hovde B.T."/>
            <person name="Deodato C.R."/>
            <person name="Hunsperger H.M."/>
            <person name="Ryken S.A."/>
            <person name="Yost W."/>
            <person name="Jha R.K."/>
            <person name="Patterson J."/>
            <person name="Monnat R.J. Jr."/>
            <person name="Barlow S.B."/>
            <person name="Starkenburg S.R."/>
            <person name="Cattolico R.A."/>
        </authorList>
    </citation>
    <scope>NUCLEOTIDE SEQUENCE</scope>
    <source>
        <strain evidence="2">CCMP291</strain>
    </source>
</reference>
<evidence type="ECO:0000313" key="1">
    <source>
        <dbReference type="EMBL" id="KOO33637.1"/>
    </source>
</evidence>
<proteinExistence type="predicted"/>